<comment type="caution">
    <text evidence="2">The sequence shown here is derived from an EMBL/GenBank/DDBJ whole genome shotgun (WGS) entry which is preliminary data.</text>
</comment>
<sequence length="665" mass="69889">MPNRLADATSPYLLQHADNPVDWREWGPDAFAEARERDVPVLVSVGYAACHWCHVMAHESFEDEATAAQMNAGFVCVKVDREERPDVDGVYMTATQALTGSGGWPMTVFTTPDGRPFYCGTYFPPRPAHGVPSFRQLLTAVTEAWTQRRDELEAAGTRIAEGISRRLDLGSPGPVAAADLDAAVAALAGEYDGRYGGFGGAPKFPPSMLLEFLLRAHARTGGALPLEMARRTLEAMARGGICDQLAGGFARYSVDERWVVPHFEKMLYDNALLLRAYLHLWRATGEPWARRVADATAAFLVRDLDTPEGGFASALDADTEGVEGLTYAWTPDQLVEALGEDDGRWAAQVFGVTDAGTFEHGSSTLQLLHDPDDDARLAAVRERLLAARARRPQPARDDKVVTAWNGLAIAALAEHGVLTGSPASVEAARRAAALVADVHWVDGRLRRASRHGVAGAPAGVLEDHGDLAEGLLALHQATGEGRWLEFAGDLLDVVAEQFVDADGWHDTAADAEALVSRPFDPADGPTPAGIAAAAGAAVTFSALAGSRRHRELGEAAVGSLGRLVRRAPRAAGWAAAVAEALLAGPLEVAVSGPSGPGRDALAAAARASTNPGAVVVVGEPDAPGVPLLAGRPAVDGRPAAYVCRGFVCAAPVTDVSALGAALTPS</sequence>
<dbReference type="InterPro" id="IPR004879">
    <property type="entry name" value="Ssp411-like_TRX"/>
</dbReference>
<accession>A0ABV3XLB8</accession>
<dbReference type="SUPFAM" id="SSF48208">
    <property type="entry name" value="Six-hairpin glycosidases"/>
    <property type="match status" value="1"/>
</dbReference>
<dbReference type="InterPro" id="IPR024705">
    <property type="entry name" value="Ssp411"/>
</dbReference>
<evidence type="ECO:0000313" key="2">
    <source>
        <dbReference type="EMBL" id="MEX5721186.1"/>
    </source>
</evidence>
<name>A0ABV3XLB8_9ACTN</name>
<dbReference type="InterPro" id="IPR008928">
    <property type="entry name" value="6-hairpin_glycosidase_sf"/>
</dbReference>
<dbReference type="Pfam" id="PF03190">
    <property type="entry name" value="Thioredox_DsbH"/>
    <property type="match status" value="1"/>
</dbReference>
<organism evidence="2 3">
    <name type="scientific">Geodermatophilus maliterrae</name>
    <dbReference type="NCBI Taxonomy" id="3162531"/>
    <lineage>
        <taxon>Bacteria</taxon>
        <taxon>Bacillati</taxon>
        <taxon>Actinomycetota</taxon>
        <taxon>Actinomycetes</taxon>
        <taxon>Geodermatophilales</taxon>
        <taxon>Geodermatophilaceae</taxon>
        <taxon>Geodermatophilus</taxon>
    </lineage>
</organism>
<dbReference type="PIRSF" id="PIRSF006402">
    <property type="entry name" value="UCP006402_thioredoxin"/>
    <property type="match status" value="1"/>
</dbReference>
<dbReference type="Gene3D" id="3.40.30.10">
    <property type="entry name" value="Glutaredoxin"/>
    <property type="match status" value="1"/>
</dbReference>
<dbReference type="SUPFAM" id="SSF52833">
    <property type="entry name" value="Thioredoxin-like"/>
    <property type="match status" value="1"/>
</dbReference>
<feature type="domain" description="Spermatogenesis-associated protein 20-like TRX" evidence="1">
    <location>
        <begin position="2"/>
        <end position="161"/>
    </location>
</feature>
<dbReference type="InterPro" id="IPR012341">
    <property type="entry name" value="6hp_glycosidase-like_sf"/>
</dbReference>
<dbReference type="Gene3D" id="1.50.10.10">
    <property type="match status" value="1"/>
</dbReference>
<gene>
    <name evidence="2" type="ORF">ABQ292_22785</name>
</gene>
<dbReference type="CDD" id="cd02955">
    <property type="entry name" value="SSP411"/>
    <property type="match status" value="1"/>
</dbReference>
<evidence type="ECO:0000313" key="3">
    <source>
        <dbReference type="Proteomes" id="UP001560045"/>
    </source>
</evidence>
<dbReference type="PANTHER" id="PTHR42899">
    <property type="entry name" value="SPERMATOGENESIS-ASSOCIATED PROTEIN 20"/>
    <property type="match status" value="1"/>
</dbReference>
<dbReference type="Proteomes" id="UP001560045">
    <property type="component" value="Unassembled WGS sequence"/>
</dbReference>
<reference evidence="2 3" key="1">
    <citation type="submission" date="2024-06" db="EMBL/GenBank/DDBJ databases">
        <title>Draft genome sequence of Geodermatophilus badlandi, a novel member of the Geodermatophilaceae isolated from badland sedimentary rocks in the Red desert, Wyoming, USA.</title>
        <authorList>
            <person name="Ben Tekaya S."/>
            <person name="Nouioui I."/>
            <person name="Flores G.M."/>
            <person name="Shaal M.N."/>
            <person name="Bredoire F."/>
            <person name="Basile F."/>
            <person name="Van Diepen L."/>
            <person name="Ward N.L."/>
        </authorList>
    </citation>
    <scope>NUCLEOTIDE SEQUENCE [LARGE SCALE GENOMIC DNA]</scope>
    <source>
        <strain evidence="2 3">WL48A</strain>
    </source>
</reference>
<evidence type="ECO:0000259" key="1">
    <source>
        <dbReference type="Pfam" id="PF03190"/>
    </source>
</evidence>
<dbReference type="EMBL" id="JBFNXQ010000111">
    <property type="protein sequence ID" value="MEX5721186.1"/>
    <property type="molecule type" value="Genomic_DNA"/>
</dbReference>
<keyword evidence="3" id="KW-1185">Reference proteome</keyword>
<protein>
    <submittedName>
        <fullName evidence="2">Thioredoxin domain-containing protein</fullName>
    </submittedName>
</protein>
<dbReference type="InterPro" id="IPR036249">
    <property type="entry name" value="Thioredoxin-like_sf"/>
</dbReference>
<dbReference type="RefSeq" id="WP_369209999.1">
    <property type="nucleotide sequence ID" value="NZ_JBFNXQ010000111.1"/>
</dbReference>
<proteinExistence type="predicted"/>
<dbReference type="PANTHER" id="PTHR42899:SF1">
    <property type="entry name" value="SPERMATOGENESIS-ASSOCIATED PROTEIN 20"/>
    <property type="match status" value="1"/>
</dbReference>